<accession>A0A8H5LR60</accession>
<proteinExistence type="predicted"/>
<sequence>MANMPFTEEQKKIIHAQFLVASVSANVSFDWVEDPKMQKLFMMFRAVAGDVIPSAKELATSFLNKEHQKIEDNVKQQVKGNDVTLMCDGVKDISKNSLTGVNISANFEPHLIDLYNSTPDKKDGTSMCELFEKMNDSAEQSYGCAVIALGTDNDGGSRAGRRIIEEKRPWLFTFPCIAHQGQLVLHDYLKVNPDANATAEDATDLIRWLNNHGLEEVEKPL</sequence>
<reference evidence="2 3" key="1">
    <citation type="journal article" date="2020" name="ISME J.">
        <title>Uncovering the hidden diversity of litter-decomposition mechanisms in mushroom-forming fungi.</title>
        <authorList>
            <person name="Floudas D."/>
            <person name="Bentzer J."/>
            <person name="Ahren D."/>
            <person name="Johansson T."/>
            <person name="Persson P."/>
            <person name="Tunlid A."/>
        </authorList>
    </citation>
    <scope>NUCLEOTIDE SEQUENCE [LARGE SCALE GENOMIC DNA]</scope>
    <source>
        <strain evidence="2 3">CBS 291.85</strain>
    </source>
</reference>
<name>A0A8H5LR60_9AGAR</name>
<evidence type="ECO:0000313" key="2">
    <source>
        <dbReference type="EMBL" id="KAF5366429.1"/>
    </source>
</evidence>
<dbReference type="InterPro" id="IPR007021">
    <property type="entry name" value="DUF659"/>
</dbReference>
<gene>
    <name evidence="2" type="ORF">D9758_009742</name>
</gene>
<dbReference type="AlphaFoldDB" id="A0A8H5LR60"/>
<keyword evidence="3" id="KW-1185">Reference proteome</keyword>
<feature type="domain" description="DUF659" evidence="1">
    <location>
        <begin position="53"/>
        <end position="191"/>
    </location>
</feature>
<dbReference type="OrthoDB" id="2423954at2759"/>
<evidence type="ECO:0000259" key="1">
    <source>
        <dbReference type="Pfam" id="PF04937"/>
    </source>
</evidence>
<dbReference type="Proteomes" id="UP000559256">
    <property type="component" value="Unassembled WGS sequence"/>
</dbReference>
<dbReference type="EMBL" id="JAACJM010000023">
    <property type="protein sequence ID" value="KAF5366429.1"/>
    <property type="molecule type" value="Genomic_DNA"/>
</dbReference>
<evidence type="ECO:0000313" key="3">
    <source>
        <dbReference type="Proteomes" id="UP000559256"/>
    </source>
</evidence>
<protein>
    <recommendedName>
        <fullName evidence="1">DUF659 domain-containing protein</fullName>
    </recommendedName>
</protein>
<comment type="caution">
    <text evidence="2">The sequence shown here is derived from an EMBL/GenBank/DDBJ whole genome shotgun (WGS) entry which is preliminary data.</text>
</comment>
<dbReference type="Pfam" id="PF04937">
    <property type="entry name" value="DUF659"/>
    <property type="match status" value="1"/>
</dbReference>
<organism evidence="2 3">
    <name type="scientific">Tetrapyrgos nigripes</name>
    <dbReference type="NCBI Taxonomy" id="182062"/>
    <lineage>
        <taxon>Eukaryota</taxon>
        <taxon>Fungi</taxon>
        <taxon>Dikarya</taxon>
        <taxon>Basidiomycota</taxon>
        <taxon>Agaricomycotina</taxon>
        <taxon>Agaricomycetes</taxon>
        <taxon>Agaricomycetidae</taxon>
        <taxon>Agaricales</taxon>
        <taxon>Marasmiineae</taxon>
        <taxon>Marasmiaceae</taxon>
        <taxon>Tetrapyrgos</taxon>
    </lineage>
</organism>